<reference evidence="2 3" key="1">
    <citation type="submission" date="2023-01" db="EMBL/GenBank/DDBJ databases">
        <authorList>
            <person name="Kreplak J."/>
        </authorList>
    </citation>
    <scope>NUCLEOTIDE SEQUENCE [LARGE SCALE GENOMIC DNA]</scope>
</reference>
<protein>
    <submittedName>
        <fullName evidence="2">Uncharacterized protein</fullName>
    </submittedName>
</protein>
<evidence type="ECO:0000256" key="1">
    <source>
        <dbReference type="SAM" id="MobiDB-lite"/>
    </source>
</evidence>
<sequence>MSNFTGQGKEDVIKTSKDNKVPSTKANVVEHPTKEAIEISPLQIVFLETGKGNASKTFEPSKVNITTIVSKNVTETAKLRIKAQDVYSNNLDQPLESMHACDKPPINLWKLILKNWNGEDGNDGTSSEVIPKNGEEVYHEEEHETEKEFLMEEEVQEKDINVIP</sequence>
<dbReference type="AlphaFoldDB" id="A0AAV0YS94"/>
<proteinExistence type="predicted"/>
<accession>A0AAV0YS94</accession>
<dbReference type="Proteomes" id="UP001157006">
    <property type="component" value="Chromosome 1L"/>
</dbReference>
<evidence type="ECO:0000313" key="2">
    <source>
        <dbReference type="EMBL" id="CAI8587412.1"/>
    </source>
</evidence>
<keyword evidence="3" id="KW-1185">Reference proteome</keyword>
<feature type="region of interest" description="Disordered" evidence="1">
    <location>
        <begin position="1"/>
        <end position="29"/>
    </location>
</feature>
<evidence type="ECO:0000313" key="3">
    <source>
        <dbReference type="Proteomes" id="UP001157006"/>
    </source>
</evidence>
<organism evidence="2 3">
    <name type="scientific">Vicia faba</name>
    <name type="common">Broad bean</name>
    <name type="synonym">Faba vulgaris</name>
    <dbReference type="NCBI Taxonomy" id="3906"/>
    <lineage>
        <taxon>Eukaryota</taxon>
        <taxon>Viridiplantae</taxon>
        <taxon>Streptophyta</taxon>
        <taxon>Embryophyta</taxon>
        <taxon>Tracheophyta</taxon>
        <taxon>Spermatophyta</taxon>
        <taxon>Magnoliopsida</taxon>
        <taxon>eudicotyledons</taxon>
        <taxon>Gunneridae</taxon>
        <taxon>Pentapetalae</taxon>
        <taxon>rosids</taxon>
        <taxon>fabids</taxon>
        <taxon>Fabales</taxon>
        <taxon>Fabaceae</taxon>
        <taxon>Papilionoideae</taxon>
        <taxon>50 kb inversion clade</taxon>
        <taxon>NPAAA clade</taxon>
        <taxon>Hologalegina</taxon>
        <taxon>IRL clade</taxon>
        <taxon>Fabeae</taxon>
        <taxon>Vicia</taxon>
    </lineage>
</organism>
<feature type="region of interest" description="Disordered" evidence="1">
    <location>
        <begin position="140"/>
        <end position="164"/>
    </location>
</feature>
<name>A0AAV0YS94_VICFA</name>
<dbReference type="EMBL" id="OX451736">
    <property type="protein sequence ID" value="CAI8587412.1"/>
    <property type="molecule type" value="Genomic_DNA"/>
</dbReference>
<feature type="compositionally biased region" description="Basic and acidic residues" evidence="1">
    <location>
        <begin position="8"/>
        <end position="20"/>
    </location>
</feature>
<gene>
    <name evidence="2" type="ORF">VFH_I298320</name>
</gene>
<feature type="compositionally biased region" description="Basic and acidic residues" evidence="1">
    <location>
        <begin position="140"/>
        <end position="150"/>
    </location>
</feature>